<organism evidence="1 2">
    <name type="scientific">Flavobacterium zepuense</name>
    <dbReference type="NCBI Taxonomy" id="2593302"/>
    <lineage>
        <taxon>Bacteria</taxon>
        <taxon>Pseudomonadati</taxon>
        <taxon>Bacteroidota</taxon>
        <taxon>Flavobacteriia</taxon>
        <taxon>Flavobacteriales</taxon>
        <taxon>Flavobacteriaceae</taxon>
        <taxon>Flavobacterium</taxon>
    </lineage>
</organism>
<reference evidence="1 2" key="1">
    <citation type="submission" date="2019-07" db="EMBL/GenBank/DDBJ databases">
        <title>Flavobacterium sp. nov., isolated from glacier ice.</title>
        <authorList>
            <person name="Liu Q."/>
            <person name="Xin Y.-H."/>
        </authorList>
    </citation>
    <scope>NUCLEOTIDE SEQUENCE [LARGE SCALE GENOMIC DNA]</scope>
    <source>
        <strain evidence="1 2">ZT4R6</strain>
    </source>
</reference>
<accession>A0A552UWK3</accession>
<comment type="caution">
    <text evidence="1">The sequence shown here is derived from an EMBL/GenBank/DDBJ whole genome shotgun (WGS) entry which is preliminary data.</text>
</comment>
<name>A0A552UWK3_9FLAO</name>
<evidence type="ECO:0000313" key="1">
    <source>
        <dbReference type="EMBL" id="TRW22575.1"/>
    </source>
</evidence>
<dbReference type="RefSeq" id="WP_143374618.1">
    <property type="nucleotide sequence ID" value="NZ_VJVZ01000012.1"/>
</dbReference>
<protein>
    <submittedName>
        <fullName evidence="1">Uncharacterized protein</fullName>
    </submittedName>
</protein>
<dbReference type="OrthoDB" id="1363300at2"/>
<dbReference type="AlphaFoldDB" id="A0A552UWK3"/>
<dbReference type="Proteomes" id="UP000320643">
    <property type="component" value="Unassembled WGS sequence"/>
</dbReference>
<gene>
    <name evidence="1" type="ORF">FMM05_16985</name>
</gene>
<sequence length="81" mass="9449">MTRYETIQSLGDNFIKLMGKGLVPTHILDWKVYYEAYIREAEILTLHRGKRNKTRAACNVAENYKISERSMFNVIAFMEGC</sequence>
<evidence type="ECO:0000313" key="2">
    <source>
        <dbReference type="Proteomes" id="UP000320643"/>
    </source>
</evidence>
<keyword evidence="2" id="KW-1185">Reference proteome</keyword>
<proteinExistence type="predicted"/>
<dbReference type="EMBL" id="VJVZ01000012">
    <property type="protein sequence ID" value="TRW22575.1"/>
    <property type="molecule type" value="Genomic_DNA"/>
</dbReference>